<dbReference type="Pfam" id="PF03055">
    <property type="entry name" value="RPE65"/>
    <property type="match status" value="2"/>
</dbReference>
<accession>A0A7J6FQE6</accession>
<dbReference type="PANTHER" id="PTHR22844:SF213">
    <property type="entry name" value="OS01G0232200 PROTEIN"/>
    <property type="match status" value="1"/>
</dbReference>
<evidence type="ECO:0000256" key="7">
    <source>
        <dbReference type="SAM" id="MobiDB-lite"/>
    </source>
</evidence>
<dbReference type="Pfam" id="PF00400">
    <property type="entry name" value="WD40"/>
    <property type="match status" value="5"/>
</dbReference>
<dbReference type="InterPro" id="IPR015943">
    <property type="entry name" value="WD40/YVTN_repeat-like_dom_sf"/>
</dbReference>
<evidence type="ECO:0000256" key="3">
    <source>
        <dbReference type="ARBA" id="ARBA00022964"/>
    </source>
</evidence>
<evidence type="ECO:0000256" key="1">
    <source>
        <dbReference type="ARBA" id="ARBA00006787"/>
    </source>
</evidence>
<dbReference type="InterPro" id="IPR004294">
    <property type="entry name" value="Carotenoid_Oase"/>
</dbReference>
<evidence type="ECO:0000256" key="5">
    <source>
        <dbReference type="PIRSR" id="PIRSR604294-1"/>
    </source>
</evidence>
<evidence type="ECO:0000256" key="6">
    <source>
        <dbReference type="PROSITE-ProRule" id="PRU00221"/>
    </source>
</evidence>
<dbReference type="InterPro" id="IPR045182">
    <property type="entry name" value="JINGUBANG-like"/>
</dbReference>
<keyword evidence="4 5" id="KW-0408">Iron</keyword>
<keyword evidence="6" id="KW-0853">WD repeat</keyword>
<comment type="cofactor">
    <cofactor evidence="5">
        <name>Fe(2+)</name>
        <dbReference type="ChEBI" id="CHEBI:29033"/>
    </cofactor>
    <text evidence="5">Binds 1 Fe(2+) ion per subunit.</text>
</comment>
<protein>
    <submittedName>
        <fullName evidence="8">Uncharacterized protein</fullName>
    </submittedName>
</protein>
<dbReference type="AlphaFoldDB" id="A0A7J6FQE6"/>
<dbReference type="GO" id="GO:0046872">
    <property type="term" value="F:metal ion binding"/>
    <property type="evidence" value="ECO:0007669"/>
    <property type="project" value="UniProtKB-KW"/>
</dbReference>
<dbReference type="EMBL" id="JAATIQ010000183">
    <property type="protein sequence ID" value="KAF4372934.1"/>
    <property type="molecule type" value="Genomic_DNA"/>
</dbReference>
<keyword evidence="3" id="KW-0560">Oxidoreductase</keyword>
<dbReference type="Gene3D" id="2.130.10.10">
    <property type="entry name" value="YVTN repeat-like/Quinoprotein amine dehydrogenase"/>
    <property type="match status" value="2"/>
</dbReference>
<evidence type="ECO:0000313" key="9">
    <source>
        <dbReference type="Proteomes" id="UP000583929"/>
    </source>
</evidence>
<comment type="caution">
    <text evidence="8">The sequence shown here is derived from an EMBL/GenBank/DDBJ whole genome shotgun (WGS) entry which is preliminary data.</text>
</comment>
<feature type="binding site" evidence="5">
    <location>
        <position position="29"/>
    </location>
    <ligand>
        <name>Fe cation</name>
        <dbReference type="ChEBI" id="CHEBI:24875"/>
        <note>catalytic</note>
    </ligand>
</feature>
<sequence length="704" mass="79734">MPQEIDIFTLQTLGNWHLSPTWNRPFTSHPKRVACSGELVTIGIAPTKPYVEIGVISADGKKLIHRADLKLKRCPICHDIGITKRLIKYDKDEYARIGVMPRYGDADSIKWFEIEPNCTMHFFNCFEDGDDEIVVWGCRALDSIISSTQEQIDTPTTNANNSYHDSPYEWRLNMKNGIIKEKKLTLDSEYSMDYPTINENYIGLKNKFGYAQVVDPISANTSNNLLKYCGIAKLHFEELETRICSTSGESKEMVKIEYHMFEKNTFCSGATFVSNDKKECVDEDDGWIITFVHNEDTNISQVLLIDSKNFSSSDSTRIRAWRPPDCVERGLLKSTSGEVRAILAYGDMLFTSHKDLKIRTWNFAVVSSNFLFKKLSSIPRKRRSSLSFQLFSSKPKLLTERHKDCVSCLAYYHAEGILYTGSHDRTVKAWRVSTRKCVDSFVAHEDNVNGILVNQEDGCVFTCSSDGSVKIWRRIYRENSHTLTMILRFQPSPVNAIALSSSSSSGSDAGGGGTGFLYSGSSDGTINFWEKERMSYRFNHGGFLQGHRFAVLCVVAVEKMVFSGSEDTTIRIWRREEGNCLHECLAVLDGHRGPVRCLAACLERENLVMGLFLIYSASLDRTFKVWRVKILPEEEPEPETEPENRSVYCGGGGGGSEFSSELDRNDSRSSNNQYYYETNNTTSPVLSPSWVHVKKSAQVKHFFQ</sequence>
<feature type="region of interest" description="Disordered" evidence="7">
    <location>
        <begin position="634"/>
        <end position="682"/>
    </location>
</feature>
<reference evidence="8 9" key="1">
    <citation type="journal article" date="2020" name="bioRxiv">
        <title>Sequence and annotation of 42 cannabis genomes reveals extensive copy number variation in cannabinoid synthesis and pathogen resistance genes.</title>
        <authorList>
            <person name="Mckernan K.J."/>
            <person name="Helbert Y."/>
            <person name="Kane L.T."/>
            <person name="Ebling H."/>
            <person name="Zhang L."/>
            <person name="Liu B."/>
            <person name="Eaton Z."/>
            <person name="Mclaughlin S."/>
            <person name="Kingan S."/>
            <person name="Baybayan P."/>
            <person name="Concepcion G."/>
            <person name="Jordan M."/>
            <person name="Riva A."/>
            <person name="Barbazuk W."/>
            <person name="Harkins T."/>
        </authorList>
    </citation>
    <scope>NUCLEOTIDE SEQUENCE [LARGE SCALE GENOMIC DNA]</scope>
    <source>
        <strain evidence="9">cv. Jamaican Lion 4</strain>
        <tissue evidence="8">Leaf</tissue>
    </source>
</reference>
<evidence type="ECO:0000313" key="8">
    <source>
        <dbReference type="EMBL" id="KAF4372934.1"/>
    </source>
</evidence>
<organism evidence="8 9">
    <name type="scientific">Cannabis sativa</name>
    <name type="common">Hemp</name>
    <name type="synonym">Marijuana</name>
    <dbReference type="NCBI Taxonomy" id="3483"/>
    <lineage>
        <taxon>Eukaryota</taxon>
        <taxon>Viridiplantae</taxon>
        <taxon>Streptophyta</taxon>
        <taxon>Embryophyta</taxon>
        <taxon>Tracheophyta</taxon>
        <taxon>Spermatophyta</taxon>
        <taxon>Magnoliopsida</taxon>
        <taxon>eudicotyledons</taxon>
        <taxon>Gunneridae</taxon>
        <taxon>Pentapetalae</taxon>
        <taxon>rosids</taxon>
        <taxon>fabids</taxon>
        <taxon>Rosales</taxon>
        <taxon>Cannabaceae</taxon>
        <taxon>Cannabis</taxon>
    </lineage>
</organism>
<dbReference type="SMART" id="SM00320">
    <property type="entry name" value="WD40"/>
    <property type="match status" value="6"/>
</dbReference>
<feature type="compositionally biased region" description="Low complexity" evidence="7">
    <location>
        <begin position="669"/>
        <end position="682"/>
    </location>
</feature>
<proteinExistence type="inferred from homology"/>
<dbReference type="PROSITE" id="PS50294">
    <property type="entry name" value="WD_REPEATS_REGION"/>
    <property type="match status" value="2"/>
</dbReference>
<evidence type="ECO:0000256" key="2">
    <source>
        <dbReference type="ARBA" id="ARBA00022723"/>
    </source>
</evidence>
<dbReference type="SUPFAM" id="SSF50978">
    <property type="entry name" value="WD40 repeat-like"/>
    <property type="match status" value="1"/>
</dbReference>
<keyword evidence="9" id="KW-1185">Reference proteome</keyword>
<feature type="repeat" description="WD" evidence="6">
    <location>
        <begin position="544"/>
        <end position="583"/>
    </location>
</feature>
<evidence type="ECO:0000256" key="4">
    <source>
        <dbReference type="ARBA" id="ARBA00023004"/>
    </source>
</evidence>
<dbReference type="PROSITE" id="PS50082">
    <property type="entry name" value="WD_REPEATS_2"/>
    <property type="match status" value="3"/>
</dbReference>
<keyword evidence="3" id="KW-0223">Dioxygenase</keyword>
<feature type="binding site" evidence="5">
    <location>
        <position position="78"/>
    </location>
    <ligand>
        <name>Fe cation</name>
        <dbReference type="ChEBI" id="CHEBI:24875"/>
        <note>catalytic</note>
    </ligand>
</feature>
<dbReference type="InterPro" id="IPR036322">
    <property type="entry name" value="WD40_repeat_dom_sf"/>
</dbReference>
<feature type="repeat" description="WD" evidence="6">
    <location>
        <begin position="399"/>
        <end position="440"/>
    </location>
</feature>
<dbReference type="PANTHER" id="PTHR22844">
    <property type="entry name" value="F-BOX AND WD40 DOMAIN PROTEIN"/>
    <property type="match status" value="1"/>
</dbReference>
<keyword evidence="2 5" id="KW-0479">Metal-binding</keyword>
<dbReference type="GO" id="GO:0016702">
    <property type="term" value="F:oxidoreductase activity, acting on single donors with incorporation of molecular oxygen, incorporation of two atoms of oxygen"/>
    <property type="evidence" value="ECO:0007669"/>
    <property type="project" value="InterPro"/>
</dbReference>
<dbReference type="Proteomes" id="UP000583929">
    <property type="component" value="Unassembled WGS sequence"/>
</dbReference>
<feature type="binding site" evidence="5">
    <location>
        <position position="121"/>
    </location>
    <ligand>
        <name>Fe cation</name>
        <dbReference type="ChEBI" id="CHEBI:24875"/>
        <note>catalytic</note>
    </ligand>
</feature>
<comment type="similarity">
    <text evidence="1">Belongs to the carotenoid oxygenase family.</text>
</comment>
<feature type="repeat" description="WD" evidence="6">
    <location>
        <begin position="441"/>
        <end position="472"/>
    </location>
</feature>
<gene>
    <name evidence="8" type="ORF">G4B88_018099</name>
</gene>
<dbReference type="InterPro" id="IPR001680">
    <property type="entry name" value="WD40_rpt"/>
</dbReference>
<name>A0A7J6FQE6_CANSA</name>